<evidence type="ECO:0000256" key="6">
    <source>
        <dbReference type="ARBA" id="ARBA00023278"/>
    </source>
</evidence>
<evidence type="ECO:0000256" key="1">
    <source>
        <dbReference type="ARBA" id="ARBA00004239"/>
    </source>
</evidence>
<dbReference type="GO" id="GO:0005576">
    <property type="term" value="C:extracellular region"/>
    <property type="evidence" value="ECO:0007669"/>
    <property type="project" value="UniProtKB-SubCell"/>
</dbReference>
<accession>A0A1R3H505</accession>
<evidence type="ECO:0000313" key="9">
    <source>
        <dbReference type="Proteomes" id="UP000187203"/>
    </source>
</evidence>
<dbReference type="Proteomes" id="UP000187203">
    <property type="component" value="Unassembled WGS sequence"/>
</dbReference>
<evidence type="ECO:0000256" key="7">
    <source>
        <dbReference type="SAM" id="SignalP"/>
    </source>
</evidence>
<organism evidence="8 9">
    <name type="scientific">Corchorus olitorius</name>
    <dbReference type="NCBI Taxonomy" id="93759"/>
    <lineage>
        <taxon>Eukaryota</taxon>
        <taxon>Viridiplantae</taxon>
        <taxon>Streptophyta</taxon>
        <taxon>Embryophyta</taxon>
        <taxon>Tracheophyta</taxon>
        <taxon>Spermatophyta</taxon>
        <taxon>Magnoliopsida</taxon>
        <taxon>eudicotyledons</taxon>
        <taxon>Gunneridae</taxon>
        <taxon>Pentapetalae</taxon>
        <taxon>rosids</taxon>
        <taxon>malvids</taxon>
        <taxon>Malvales</taxon>
        <taxon>Malvaceae</taxon>
        <taxon>Grewioideae</taxon>
        <taxon>Apeibeae</taxon>
        <taxon>Corchorus</taxon>
    </lineage>
</organism>
<name>A0A1R3H505_9ROSI</name>
<keyword evidence="4 7" id="KW-0732">Signal</keyword>
<dbReference type="InterPro" id="IPR039616">
    <property type="entry name" value="CLE1-4"/>
</dbReference>
<evidence type="ECO:0000256" key="3">
    <source>
        <dbReference type="ARBA" id="ARBA00022525"/>
    </source>
</evidence>
<comment type="subcellular location">
    <subcellularLocation>
        <location evidence="1">Secreted</location>
        <location evidence="1">Extracellular space</location>
    </subcellularLocation>
</comment>
<keyword evidence="9" id="KW-1185">Reference proteome</keyword>
<keyword evidence="5" id="KW-0325">Glycoprotein</keyword>
<dbReference type="PANTHER" id="PTHR33869:SF30">
    <property type="entry name" value="CLAVATA3_ESR (CLE)-RELATED PROTEIN 2"/>
    <property type="match status" value="1"/>
</dbReference>
<reference evidence="9" key="1">
    <citation type="submission" date="2013-09" db="EMBL/GenBank/DDBJ databases">
        <title>Corchorus olitorius genome sequencing.</title>
        <authorList>
            <person name="Alam M."/>
            <person name="Haque M.S."/>
            <person name="Islam M.S."/>
            <person name="Emdad E.M."/>
            <person name="Islam M.M."/>
            <person name="Ahmed B."/>
            <person name="Halim A."/>
            <person name="Hossen Q.M.M."/>
            <person name="Hossain M.Z."/>
            <person name="Ahmed R."/>
            <person name="Khan M.M."/>
            <person name="Islam R."/>
            <person name="Rashid M.M."/>
            <person name="Khan S.A."/>
            <person name="Rahman M.S."/>
            <person name="Alam M."/>
            <person name="Yahiya A.S."/>
            <person name="Khan M.S."/>
            <person name="Azam M.S."/>
            <person name="Haque T."/>
            <person name="Lashkar M.Z.H."/>
            <person name="Akhand A.I."/>
            <person name="Morshed G."/>
            <person name="Roy S."/>
            <person name="Uddin K.S."/>
            <person name="Rabeya T."/>
            <person name="Hossain A.S."/>
            <person name="Chowdhury A."/>
            <person name="Snigdha A.R."/>
            <person name="Mortoza M.S."/>
            <person name="Matin S.A."/>
            <person name="Hoque S.M.E."/>
            <person name="Islam M.K."/>
            <person name="Roy D.K."/>
            <person name="Haider R."/>
            <person name="Moosa M.M."/>
            <person name="Elias S.M."/>
            <person name="Hasan A.M."/>
            <person name="Jahan S."/>
            <person name="Shafiuddin M."/>
            <person name="Mahmood N."/>
            <person name="Shommy N.S."/>
        </authorList>
    </citation>
    <scope>NUCLEOTIDE SEQUENCE [LARGE SCALE GENOMIC DNA]</scope>
    <source>
        <strain evidence="9">cv. O-4</strain>
    </source>
</reference>
<dbReference type="AlphaFoldDB" id="A0A1R3H505"/>
<evidence type="ECO:0000313" key="8">
    <source>
        <dbReference type="EMBL" id="OMO65306.1"/>
    </source>
</evidence>
<comment type="caution">
    <text evidence="8">The sequence shown here is derived from an EMBL/GenBank/DDBJ whole genome shotgun (WGS) entry which is preliminary data.</text>
</comment>
<dbReference type="EMBL" id="AWUE01020845">
    <property type="protein sequence ID" value="OMO65306.1"/>
    <property type="molecule type" value="Genomic_DNA"/>
</dbReference>
<keyword evidence="3" id="KW-0964">Secreted</keyword>
<sequence length="143" mass="15946">MASWRILACLLVLVILHSVAISDCRLLNPNIEGTSPTRSSSFRMLSLATSSGKVFNVEIRHHTNENLFESKRISPGASWSESRLLNPYIEELNPTRSSRALSITTSSGKVHQFSIPLKSDEYAEKDLYESKRLSPGGPDPKHH</sequence>
<protein>
    <submittedName>
        <fullName evidence="8">Uncharacterized protein</fullName>
    </submittedName>
</protein>
<evidence type="ECO:0000256" key="4">
    <source>
        <dbReference type="ARBA" id="ARBA00022729"/>
    </source>
</evidence>
<evidence type="ECO:0000256" key="5">
    <source>
        <dbReference type="ARBA" id="ARBA00023180"/>
    </source>
</evidence>
<dbReference type="OrthoDB" id="1413556at2759"/>
<proteinExistence type="inferred from homology"/>
<feature type="chain" id="PRO_5012141932" evidence="7">
    <location>
        <begin position="23"/>
        <end position="143"/>
    </location>
</feature>
<evidence type="ECO:0000256" key="2">
    <source>
        <dbReference type="ARBA" id="ARBA00005416"/>
    </source>
</evidence>
<comment type="similarity">
    <text evidence="2">Belongs to the CLV3/ESR signal peptide family.</text>
</comment>
<dbReference type="GO" id="GO:0033612">
    <property type="term" value="F:receptor serine/threonine kinase binding"/>
    <property type="evidence" value="ECO:0007669"/>
    <property type="project" value="TreeGrafter"/>
</dbReference>
<dbReference type="PANTHER" id="PTHR33869">
    <property type="entry name" value="CLAVATA3/ESR (CLE)-RELATED PROTEIN 3"/>
    <property type="match status" value="1"/>
</dbReference>
<feature type="signal peptide" evidence="7">
    <location>
        <begin position="1"/>
        <end position="22"/>
    </location>
</feature>
<keyword evidence="6" id="KW-0379">Hydroxylation</keyword>
<gene>
    <name evidence="8" type="ORF">COLO4_31345</name>
</gene>